<evidence type="ECO:0008006" key="17">
    <source>
        <dbReference type="Google" id="ProtNLM"/>
    </source>
</evidence>
<evidence type="ECO:0000313" key="9">
    <source>
        <dbReference type="Proteomes" id="UP000433483"/>
    </source>
</evidence>
<dbReference type="EMBL" id="QXGE01000060">
    <property type="protein sequence ID" value="KAE9326875.1"/>
    <property type="molecule type" value="Genomic_DNA"/>
</dbReference>
<comment type="caution">
    <text evidence="7">The sequence shown here is derived from an EMBL/GenBank/DDBJ whole genome shotgun (WGS) entry which is preliminary data.</text>
</comment>
<protein>
    <recommendedName>
        <fullName evidence="17">HAT C-terminal dimerisation domain-containing protein</fullName>
    </recommendedName>
</protein>
<evidence type="ECO:0000313" key="15">
    <source>
        <dbReference type="Proteomes" id="UP000476176"/>
    </source>
</evidence>
<dbReference type="Proteomes" id="UP000488956">
    <property type="component" value="Unassembled WGS sequence"/>
</dbReference>
<dbReference type="PANTHER" id="PTHR40866:SF1">
    <property type="entry name" value="BED-TYPE DOMAIN-CONTAINING PROTEIN"/>
    <property type="match status" value="1"/>
</dbReference>
<evidence type="ECO:0000313" key="11">
    <source>
        <dbReference type="Proteomes" id="UP000440367"/>
    </source>
</evidence>
<evidence type="ECO:0000313" key="3">
    <source>
        <dbReference type="EMBL" id="KAE9135921.1"/>
    </source>
</evidence>
<gene>
    <name evidence="8" type="ORF">PF001_g2212</name>
    <name evidence="7" type="ORF">PF002_g4434</name>
    <name evidence="6" type="ORF">PF004_g2772</name>
    <name evidence="5" type="ORF">PF005_g2433</name>
    <name evidence="4" type="ORF">PF006_g1860</name>
    <name evidence="3" type="ORF">PF007_g2378</name>
    <name evidence="2" type="ORF">PF010_g2014</name>
    <name evidence="1" type="ORF">PF011_g3190</name>
</gene>
<dbReference type="EMBL" id="QXGD01000138">
    <property type="protein sequence ID" value="KAE9251108.1"/>
    <property type="molecule type" value="Genomic_DNA"/>
</dbReference>
<evidence type="ECO:0000313" key="1">
    <source>
        <dbReference type="EMBL" id="KAE9025135.1"/>
    </source>
</evidence>
<dbReference type="EMBL" id="QXGA01000049">
    <property type="protein sequence ID" value="KAE9154073.1"/>
    <property type="molecule type" value="Genomic_DNA"/>
</dbReference>
<sequence length="156" mass="17701">MTKHDIAKVLLTEDEAARADDLIQTLKELNEVTKALQDSTLTLVGARRAFDLVASKYPKMAARLASTAVNNRDLECGIVKITLDSRLNFKKTHKSRAAVRMPLERVLPTSNDCERIFSQVKLVYSDLRKSMDPDTLEVLMMLSFNKDWWDATSSKR</sequence>
<dbReference type="Proteomes" id="UP000440732">
    <property type="component" value="Unassembled WGS sequence"/>
</dbReference>
<dbReference type="Proteomes" id="UP000440367">
    <property type="component" value="Unassembled WGS sequence"/>
</dbReference>
<dbReference type="InterPro" id="IPR012337">
    <property type="entry name" value="RNaseH-like_sf"/>
</dbReference>
<evidence type="ECO:0000313" key="5">
    <source>
        <dbReference type="EMBL" id="KAE9233150.1"/>
    </source>
</evidence>
<evidence type="ECO:0000313" key="2">
    <source>
        <dbReference type="EMBL" id="KAE9135613.1"/>
    </source>
</evidence>
<reference evidence="9 10" key="1">
    <citation type="submission" date="2018-08" db="EMBL/GenBank/DDBJ databases">
        <title>Genomic investigation of the strawberry pathogen Phytophthora fragariae indicates pathogenicity is determined by transcriptional variation in three key races.</title>
        <authorList>
            <person name="Adams T.M."/>
            <person name="Armitage A.D."/>
            <person name="Sobczyk M.K."/>
            <person name="Bates H.J."/>
            <person name="Dunwell J.M."/>
            <person name="Nellist C.F."/>
            <person name="Harrison R.J."/>
        </authorList>
    </citation>
    <scope>NUCLEOTIDE SEQUENCE [LARGE SCALE GENOMIC DNA]</scope>
    <source>
        <strain evidence="8 10">A4</strain>
        <strain evidence="7 11">BC-1</strain>
        <strain evidence="6 15">BC-23</strain>
        <strain evidence="5 9">NOV-27</strain>
        <strain evidence="4 12">NOV-5</strain>
        <strain evidence="3 13">NOV-71</strain>
        <strain evidence="2 16">ONT-3</strain>
        <strain evidence="1 14">SCRP245</strain>
    </source>
</reference>
<dbReference type="OrthoDB" id="118324at2759"/>
<evidence type="ECO:0000313" key="6">
    <source>
        <dbReference type="EMBL" id="KAE9250790.1"/>
    </source>
</evidence>
<dbReference type="Proteomes" id="UP000437068">
    <property type="component" value="Unassembled WGS sequence"/>
</dbReference>
<dbReference type="Proteomes" id="UP000460718">
    <property type="component" value="Unassembled WGS sequence"/>
</dbReference>
<name>A0A6A4A403_9STRA</name>
<evidence type="ECO:0000313" key="10">
    <source>
        <dbReference type="Proteomes" id="UP000437068"/>
    </source>
</evidence>
<dbReference type="EMBL" id="QXFZ01000064">
    <property type="protein sequence ID" value="KAE9135921.1"/>
    <property type="molecule type" value="Genomic_DNA"/>
</dbReference>
<evidence type="ECO:0000313" key="8">
    <source>
        <dbReference type="EMBL" id="KAE9326875.1"/>
    </source>
</evidence>
<dbReference type="EMBL" id="QXGC01000082">
    <property type="protein sequence ID" value="KAE9250790.1"/>
    <property type="molecule type" value="Genomic_DNA"/>
</dbReference>
<dbReference type="EMBL" id="QXFX01000053">
    <property type="protein sequence ID" value="KAE9135613.1"/>
    <property type="molecule type" value="Genomic_DNA"/>
</dbReference>
<evidence type="ECO:0000313" key="4">
    <source>
        <dbReference type="EMBL" id="KAE9154073.1"/>
    </source>
</evidence>
<keyword evidence="9" id="KW-1185">Reference proteome</keyword>
<evidence type="ECO:0000313" key="7">
    <source>
        <dbReference type="EMBL" id="KAE9251108.1"/>
    </source>
</evidence>
<evidence type="ECO:0000313" key="16">
    <source>
        <dbReference type="Proteomes" id="UP000488956"/>
    </source>
</evidence>
<dbReference type="EMBL" id="QXFW01000103">
    <property type="protein sequence ID" value="KAE9025135.1"/>
    <property type="molecule type" value="Genomic_DNA"/>
</dbReference>
<accession>A0A6A4A403</accession>
<evidence type="ECO:0000313" key="14">
    <source>
        <dbReference type="Proteomes" id="UP000460718"/>
    </source>
</evidence>
<organism evidence="7 11">
    <name type="scientific">Phytophthora fragariae</name>
    <dbReference type="NCBI Taxonomy" id="53985"/>
    <lineage>
        <taxon>Eukaryota</taxon>
        <taxon>Sar</taxon>
        <taxon>Stramenopiles</taxon>
        <taxon>Oomycota</taxon>
        <taxon>Peronosporomycetes</taxon>
        <taxon>Peronosporales</taxon>
        <taxon>Peronosporaceae</taxon>
        <taxon>Phytophthora</taxon>
    </lineage>
</organism>
<dbReference type="Proteomes" id="UP000441208">
    <property type="component" value="Unassembled WGS sequence"/>
</dbReference>
<evidence type="ECO:0000313" key="13">
    <source>
        <dbReference type="Proteomes" id="UP000441208"/>
    </source>
</evidence>
<dbReference type="SUPFAM" id="SSF53098">
    <property type="entry name" value="Ribonuclease H-like"/>
    <property type="match status" value="1"/>
</dbReference>
<dbReference type="PANTHER" id="PTHR40866">
    <property type="entry name" value="BED-TYPE DOMAIN-CONTAINING PROTEIN"/>
    <property type="match status" value="1"/>
</dbReference>
<dbReference type="Proteomes" id="UP000476176">
    <property type="component" value="Unassembled WGS sequence"/>
</dbReference>
<dbReference type="Proteomes" id="UP000433483">
    <property type="component" value="Unassembled WGS sequence"/>
</dbReference>
<proteinExistence type="predicted"/>
<dbReference type="EMBL" id="QXGB01000066">
    <property type="protein sequence ID" value="KAE9233150.1"/>
    <property type="molecule type" value="Genomic_DNA"/>
</dbReference>
<evidence type="ECO:0000313" key="12">
    <source>
        <dbReference type="Proteomes" id="UP000440732"/>
    </source>
</evidence>
<dbReference type="AlphaFoldDB" id="A0A6A4A403"/>